<keyword evidence="1" id="KW-0472">Membrane</keyword>
<gene>
    <name evidence="2" type="ORF">SNE34_06925</name>
</gene>
<dbReference type="Proteomes" id="UP001355056">
    <property type="component" value="Unassembled WGS sequence"/>
</dbReference>
<keyword evidence="1" id="KW-0812">Transmembrane</keyword>
<feature type="transmembrane region" description="Helical" evidence="1">
    <location>
        <begin position="13"/>
        <end position="32"/>
    </location>
</feature>
<sequence>MSGKPLRPDRAELLSRGMAIVALLAAVVWAWINGGTLPPGG</sequence>
<accession>A0ABU7YXP9</accession>
<evidence type="ECO:0000313" key="3">
    <source>
        <dbReference type="Proteomes" id="UP001355056"/>
    </source>
</evidence>
<name>A0ABU7YXP9_9GAMM</name>
<comment type="caution">
    <text evidence="2">The sequence shown here is derived from an EMBL/GenBank/DDBJ whole genome shotgun (WGS) entry which is preliminary data.</text>
</comment>
<reference evidence="2 3" key="1">
    <citation type="journal article" date="2016" name="Int. J. Syst. Evol. Microbiol.">
        <title>Lysobacter erysipheiresistens sp. nov., an antagonist of powdery mildew, isolated from tobacco-cultivated soil.</title>
        <authorList>
            <person name="Xie B."/>
            <person name="Li T."/>
            <person name="Lin X."/>
            <person name="Wang C.J."/>
            <person name="Chen Y.J."/>
            <person name="Liu W.J."/>
            <person name="Zhao Z.W."/>
        </authorList>
    </citation>
    <scope>NUCLEOTIDE SEQUENCE [LARGE SCALE GENOMIC DNA]</scope>
    <source>
        <strain evidence="2 3">RS-LYSO-3</strain>
    </source>
</reference>
<evidence type="ECO:0000256" key="1">
    <source>
        <dbReference type="SAM" id="Phobius"/>
    </source>
</evidence>
<dbReference type="EMBL" id="JAXGFP010000003">
    <property type="protein sequence ID" value="MEG3183738.1"/>
    <property type="molecule type" value="Genomic_DNA"/>
</dbReference>
<organism evidence="2 3">
    <name type="scientific">Novilysobacter erysipheiresistens</name>
    <dbReference type="NCBI Taxonomy" id="1749332"/>
    <lineage>
        <taxon>Bacteria</taxon>
        <taxon>Pseudomonadati</taxon>
        <taxon>Pseudomonadota</taxon>
        <taxon>Gammaproteobacteria</taxon>
        <taxon>Lysobacterales</taxon>
        <taxon>Lysobacteraceae</taxon>
        <taxon>Novilysobacter</taxon>
    </lineage>
</organism>
<keyword evidence="3" id="KW-1185">Reference proteome</keyword>
<proteinExistence type="predicted"/>
<protein>
    <submittedName>
        <fullName evidence="2">Uncharacterized protein</fullName>
    </submittedName>
</protein>
<evidence type="ECO:0000313" key="2">
    <source>
        <dbReference type="EMBL" id="MEG3183738.1"/>
    </source>
</evidence>
<dbReference type="RefSeq" id="WP_332616019.1">
    <property type="nucleotide sequence ID" value="NZ_JAXGFP010000003.1"/>
</dbReference>
<keyword evidence="1" id="KW-1133">Transmembrane helix</keyword>